<evidence type="ECO:0000313" key="8">
    <source>
        <dbReference type="Proteomes" id="UP000215188"/>
    </source>
</evidence>
<dbReference type="SFLD" id="SFLDG01067">
    <property type="entry name" value="SPASM/twitch_domain_containing"/>
    <property type="match status" value="1"/>
</dbReference>
<keyword evidence="3" id="KW-0479">Metal-binding</keyword>
<dbReference type="InterPro" id="IPR050377">
    <property type="entry name" value="Radical_SAM_PqqE_MftC-like"/>
</dbReference>
<dbReference type="RefSeq" id="WP_089516425.1">
    <property type="nucleotide sequence ID" value="NZ_NJGG01000002.1"/>
</dbReference>
<dbReference type="GO" id="GO:0046872">
    <property type="term" value="F:metal ion binding"/>
    <property type="evidence" value="ECO:0007669"/>
    <property type="project" value="UniProtKB-KW"/>
</dbReference>
<dbReference type="Proteomes" id="UP000215188">
    <property type="component" value="Unassembled WGS sequence"/>
</dbReference>
<dbReference type="GO" id="GO:0003824">
    <property type="term" value="F:catalytic activity"/>
    <property type="evidence" value="ECO:0007669"/>
    <property type="project" value="InterPro"/>
</dbReference>
<keyword evidence="2" id="KW-0949">S-adenosyl-L-methionine</keyword>
<dbReference type="Gene3D" id="3.20.20.70">
    <property type="entry name" value="Aldolase class I"/>
    <property type="match status" value="1"/>
</dbReference>
<dbReference type="InterPro" id="IPR007197">
    <property type="entry name" value="rSAM"/>
</dbReference>
<dbReference type="CDD" id="cd01335">
    <property type="entry name" value="Radical_SAM"/>
    <property type="match status" value="1"/>
</dbReference>
<evidence type="ECO:0000256" key="2">
    <source>
        <dbReference type="ARBA" id="ARBA00022691"/>
    </source>
</evidence>
<evidence type="ECO:0000256" key="5">
    <source>
        <dbReference type="ARBA" id="ARBA00023014"/>
    </source>
</evidence>
<organism evidence="7 8">
    <name type="scientific">Polynucleobacter cosmopolitanus</name>
    <dbReference type="NCBI Taxonomy" id="351345"/>
    <lineage>
        <taxon>Bacteria</taxon>
        <taxon>Pseudomonadati</taxon>
        <taxon>Pseudomonadota</taxon>
        <taxon>Betaproteobacteria</taxon>
        <taxon>Burkholderiales</taxon>
        <taxon>Burkholderiaceae</taxon>
        <taxon>Polynucleobacter</taxon>
    </lineage>
</organism>
<feature type="domain" description="Radical SAM core" evidence="6">
    <location>
        <begin position="159"/>
        <end position="291"/>
    </location>
</feature>
<keyword evidence="4" id="KW-0408">Iron</keyword>
<name>A0A229FT76_9BURK</name>
<evidence type="ECO:0000313" key="7">
    <source>
        <dbReference type="EMBL" id="OXL15195.1"/>
    </source>
</evidence>
<sequence>MTINHHHHLLISDAIKLQLGKELDGAINLYNRVLAVDPDNWIAISNLGVLLAKKGHFSAAIRLVLRLKFSHPSPGNFFEIYRELGVNLCLHGYKKHALEWLKFALSLKPNDAEVRRIVEEIEVPKYLNPFAYDFNQAKWLKRYAPYEKNNYIYAVDVVGTCNLRCPSCPVGNMPNDPRPKGFMSVELFREILQKIKKETPVENPEIWLFNWGEPLLHPNIKEIVEAIHELGWPVMISTNLNVKKGIDQLAQSIPTSIKISISGVTDKTYSITHERGNIDLVKNNLRLLRDCLDKYQSHLSVDKRTRVYIGYHQYKDNLDEQKVAEKMAEELGFGFAANPAIIQPVEKMMAILEDEPNPLNENLVKKLLVHPKVLTQNIADKRSGNYDCELRFNMTSINHDGSVGLCCSTYSNANQIAPDFLKISHQELETKKYKNEFCKKCSAMSLNYSLCDIAP</sequence>
<evidence type="ECO:0000259" key="6">
    <source>
        <dbReference type="Pfam" id="PF04055"/>
    </source>
</evidence>
<dbReference type="InterPro" id="IPR058240">
    <property type="entry name" value="rSAM_sf"/>
</dbReference>
<proteinExistence type="predicted"/>
<comment type="cofactor">
    <cofactor evidence="1">
        <name>[4Fe-4S] cluster</name>
        <dbReference type="ChEBI" id="CHEBI:49883"/>
    </cofactor>
</comment>
<dbReference type="SFLD" id="SFLDS00029">
    <property type="entry name" value="Radical_SAM"/>
    <property type="match status" value="1"/>
</dbReference>
<keyword evidence="5" id="KW-0411">Iron-sulfur</keyword>
<dbReference type="GO" id="GO:0051536">
    <property type="term" value="F:iron-sulfur cluster binding"/>
    <property type="evidence" value="ECO:0007669"/>
    <property type="project" value="UniProtKB-KW"/>
</dbReference>
<dbReference type="PANTHER" id="PTHR11228">
    <property type="entry name" value="RADICAL SAM DOMAIN PROTEIN"/>
    <property type="match status" value="1"/>
</dbReference>
<evidence type="ECO:0000256" key="3">
    <source>
        <dbReference type="ARBA" id="ARBA00022723"/>
    </source>
</evidence>
<evidence type="ECO:0000256" key="1">
    <source>
        <dbReference type="ARBA" id="ARBA00001966"/>
    </source>
</evidence>
<dbReference type="AlphaFoldDB" id="A0A229FT76"/>
<protein>
    <recommendedName>
        <fullName evidence="6">Radical SAM core domain-containing protein</fullName>
    </recommendedName>
</protein>
<dbReference type="InterPro" id="IPR011990">
    <property type="entry name" value="TPR-like_helical_dom_sf"/>
</dbReference>
<evidence type="ECO:0000256" key="4">
    <source>
        <dbReference type="ARBA" id="ARBA00023004"/>
    </source>
</evidence>
<keyword evidence="8" id="KW-1185">Reference proteome</keyword>
<dbReference type="SUPFAM" id="SSF102114">
    <property type="entry name" value="Radical SAM enzymes"/>
    <property type="match status" value="1"/>
</dbReference>
<gene>
    <name evidence="7" type="ORF">AOC33_07820</name>
</gene>
<dbReference type="EMBL" id="NJGG01000002">
    <property type="protein sequence ID" value="OXL15195.1"/>
    <property type="molecule type" value="Genomic_DNA"/>
</dbReference>
<reference evidence="7 8" key="1">
    <citation type="submission" date="2017-06" db="EMBL/GenBank/DDBJ databases">
        <title>Reclassification of a Polynucleobacter cosmopolitanus strain isolated from tropical Lake Victoria as Polynucleobacter victoriensis comb. nov.</title>
        <authorList>
            <person name="Hahn M.W."/>
        </authorList>
    </citation>
    <scope>NUCLEOTIDE SEQUENCE [LARGE SCALE GENOMIC DNA]</scope>
    <source>
        <strain evidence="7 8">MWH-MoIso2</strain>
    </source>
</reference>
<dbReference type="Gene3D" id="1.25.40.10">
    <property type="entry name" value="Tetratricopeptide repeat domain"/>
    <property type="match status" value="1"/>
</dbReference>
<dbReference type="SUPFAM" id="SSF48452">
    <property type="entry name" value="TPR-like"/>
    <property type="match status" value="1"/>
</dbReference>
<accession>A0A229FT76</accession>
<dbReference type="PANTHER" id="PTHR11228:SF7">
    <property type="entry name" value="PQQA PEPTIDE CYCLASE"/>
    <property type="match status" value="1"/>
</dbReference>
<comment type="caution">
    <text evidence="7">The sequence shown here is derived from an EMBL/GenBank/DDBJ whole genome shotgun (WGS) entry which is preliminary data.</text>
</comment>
<dbReference type="OrthoDB" id="5297883at2"/>
<dbReference type="InterPro" id="IPR013785">
    <property type="entry name" value="Aldolase_TIM"/>
</dbReference>
<dbReference type="Pfam" id="PF04055">
    <property type="entry name" value="Radical_SAM"/>
    <property type="match status" value="1"/>
</dbReference>